<reference evidence="1" key="1">
    <citation type="submission" date="2021-03" db="EMBL/GenBank/DDBJ databases">
        <title>Draft genome sequence of rust myrtle Austropuccinia psidii MF-1, a brazilian biotype.</title>
        <authorList>
            <person name="Quecine M.C."/>
            <person name="Pachon D.M.R."/>
            <person name="Bonatelli M.L."/>
            <person name="Correr F.H."/>
            <person name="Franceschini L.M."/>
            <person name="Leite T.F."/>
            <person name="Margarido G.R.A."/>
            <person name="Almeida C.A."/>
            <person name="Ferrarezi J.A."/>
            <person name="Labate C.A."/>
        </authorList>
    </citation>
    <scope>NUCLEOTIDE SEQUENCE</scope>
    <source>
        <strain evidence="1">MF-1</strain>
    </source>
</reference>
<dbReference type="AlphaFoldDB" id="A0A9Q3I8W0"/>
<name>A0A9Q3I8W0_9BASI</name>
<evidence type="ECO:0000313" key="2">
    <source>
        <dbReference type="Proteomes" id="UP000765509"/>
    </source>
</evidence>
<evidence type="ECO:0000313" key="1">
    <source>
        <dbReference type="EMBL" id="MBW0530545.1"/>
    </source>
</evidence>
<organism evidence="1 2">
    <name type="scientific">Austropuccinia psidii MF-1</name>
    <dbReference type="NCBI Taxonomy" id="1389203"/>
    <lineage>
        <taxon>Eukaryota</taxon>
        <taxon>Fungi</taxon>
        <taxon>Dikarya</taxon>
        <taxon>Basidiomycota</taxon>
        <taxon>Pucciniomycotina</taxon>
        <taxon>Pucciniomycetes</taxon>
        <taxon>Pucciniales</taxon>
        <taxon>Sphaerophragmiaceae</taxon>
        <taxon>Austropuccinia</taxon>
    </lineage>
</organism>
<sequence>MTPPIGIYGNPSLEPIYGQSDISSALWEIGPLLVFIAFGPYTLSMVTHGLRQYPATIGAFGQFSTSPTPRPMGFFPFSHHQFLCPNPFDYGVYGLNGLFGPFKPPMASMACGLWDPKPPFGLN</sequence>
<accession>A0A9Q3I8W0</accession>
<gene>
    <name evidence="1" type="ORF">O181_070260</name>
</gene>
<proteinExistence type="predicted"/>
<keyword evidence="2" id="KW-1185">Reference proteome</keyword>
<dbReference type="Proteomes" id="UP000765509">
    <property type="component" value="Unassembled WGS sequence"/>
</dbReference>
<protein>
    <submittedName>
        <fullName evidence="1">Uncharacterized protein</fullName>
    </submittedName>
</protein>
<dbReference type="EMBL" id="AVOT02036099">
    <property type="protein sequence ID" value="MBW0530545.1"/>
    <property type="molecule type" value="Genomic_DNA"/>
</dbReference>
<comment type="caution">
    <text evidence="1">The sequence shown here is derived from an EMBL/GenBank/DDBJ whole genome shotgun (WGS) entry which is preliminary data.</text>
</comment>